<evidence type="ECO:0000313" key="2">
    <source>
        <dbReference type="Proteomes" id="UP000053244"/>
    </source>
</evidence>
<proteinExistence type="predicted"/>
<comment type="caution">
    <text evidence="1">The sequence shown here is derived from an EMBL/GenBank/DDBJ whole genome shotgun (WGS) entry which is preliminary data.</text>
</comment>
<protein>
    <submittedName>
        <fullName evidence="1">Uncharacterized protein</fullName>
    </submittedName>
</protein>
<dbReference type="Proteomes" id="UP000053244">
    <property type="component" value="Unassembled WGS sequence"/>
</dbReference>
<dbReference type="AlphaFoldDB" id="A0A0X3UNT1"/>
<keyword evidence="2" id="KW-1185">Reference proteome</keyword>
<gene>
    <name evidence="1" type="ORF">ADL15_16545</name>
</gene>
<name>A0A0X3UNT1_9ACTN</name>
<organism evidence="1 2">
    <name type="scientific">Actinoplanes awajinensis subsp. mycoplanecinus</name>
    <dbReference type="NCBI Taxonomy" id="135947"/>
    <lineage>
        <taxon>Bacteria</taxon>
        <taxon>Bacillati</taxon>
        <taxon>Actinomycetota</taxon>
        <taxon>Actinomycetes</taxon>
        <taxon>Micromonosporales</taxon>
        <taxon>Micromonosporaceae</taxon>
        <taxon>Actinoplanes</taxon>
    </lineage>
</organism>
<reference evidence="1 2" key="1">
    <citation type="submission" date="2015-10" db="EMBL/GenBank/DDBJ databases">
        <authorList>
            <person name="Gilbert D.G."/>
        </authorList>
    </citation>
    <scope>NUCLEOTIDE SEQUENCE [LARGE SCALE GENOMIC DNA]</scope>
    <source>
        <strain evidence="1 2">NRRL B-16712</strain>
    </source>
</reference>
<accession>A0A0X3UNT1</accession>
<sequence>MDYAEASGAPSDTSHCVTQYWAKTCYVAAGDKWYILDRLDDGGRPFIRWENYKDGALYRTGICSNRLGFNHWGVCNKDYYESSILWVRQNAWKISNNNEMYEWSDWFKVQ</sequence>
<evidence type="ECO:0000313" key="1">
    <source>
        <dbReference type="EMBL" id="KUL34243.1"/>
    </source>
</evidence>
<dbReference type="EMBL" id="LLZH01000122">
    <property type="protein sequence ID" value="KUL34243.1"/>
    <property type="molecule type" value="Genomic_DNA"/>
</dbReference>